<keyword evidence="4 6" id="KW-1133">Transmembrane helix</keyword>
<accession>G5IFD2</accession>
<evidence type="ECO:0000256" key="2">
    <source>
        <dbReference type="ARBA" id="ARBA00022475"/>
    </source>
</evidence>
<dbReference type="InterPro" id="IPR005899">
    <property type="entry name" value="Na_pump_deCOase"/>
</dbReference>
<dbReference type="PATRIC" id="fig|742737.3.peg.2236"/>
<gene>
    <name evidence="8" type="ORF">HMPREF9473_02209</name>
</gene>
<evidence type="ECO:0000256" key="1">
    <source>
        <dbReference type="ARBA" id="ARBA00004236"/>
    </source>
</evidence>
<evidence type="ECO:0000256" key="4">
    <source>
        <dbReference type="ARBA" id="ARBA00022989"/>
    </source>
</evidence>
<dbReference type="NCBIfam" id="TIGR01195">
    <property type="entry name" value="oadG_fam"/>
    <property type="match status" value="1"/>
</dbReference>
<evidence type="ECO:0000313" key="9">
    <source>
        <dbReference type="Proteomes" id="UP000005384"/>
    </source>
</evidence>
<keyword evidence="5 6" id="KW-0472">Membrane</keyword>
<evidence type="ECO:0000313" key="8">
    <source>
        <dbReference type="EMBL" id="EHI59803.1"/>
    </source>
</evidence>
<keyword evidence="9" id="KW-1185">Reference proteome</keyword>
<comment type="subcellular location">
    <subcellularLocation>
        <location evidence="1">Cell membrane</location>
    </subcellularLocation>
</comment>
<comment type="caution">
    <text evidence="8">The sequence shown here is derived from an EMBL/GenBank/DDBJ whole genome shotgun (WGS) entry which is preliminary data.</text>
</comment>
<dbReference type="Proteomes" id="UP000005384">
    <property type="component" value="Unassembled WGS sequence"/>
</dbReference>
<dbReference type="AlphaFoldDB" id="G5IFD2"/>
<dbReference type="RefSeq" id="WP_006780190.1">
    <property type="nucleotide sequence ID" value="NZ_JH379027.1"/>
</dbReference>
<feature type="non-terminal residue" evidence="8">
    <location>
        <position position="1"/>
    </location>
</feature>
<keyword evidence="2" id="KW-1003">Cell membrane</keyword>
<dbReference type="Pfam" id="PF04277">
    <property type="entry name" value="OAD_gamma"/>
    <property type="match status" value="1"/>
</dbReference>
<evidence type="ECO:0000256" key="5">
    <source>
        <dbReference type="ARBA" id="ARBA00023136"/>
    </source>
</evidence>
<sequence length="253" mass="26722">QNSKRLVLGICMAVCLLSLSACGAADEKSSSVDASMSMALQQQTAGLLENIASIPAADMSIVIEQNREGGAEALAAGLESYQALLDDLGAFVSTGDGFVEEIKGGYSITVNSQFAKRPVEFVITLDKDMVNITSMTFNPVYTTGEKLAKAGMNTLMGMGTVFIVLIFISLLIGCFRYINKWEENMKNKKNGGAPALAESPASAPAIRADENLVDDLELVAVITAAIAASENTSADGLVVRSIRRASAGKWKRA</sequence>
<feature type="signal peptide" evidence="7">
    <location>
        <begin position="1"/>
        <end position="23"/>
    </location>
</feature>
<feature type="transmembrane region" description="Helical" evidence="6">
    <location>
        <begin position="155"/>
        <end position="178"/>
    </location>
</feature>
<protein>
    <submittedName>
        <fullName evidence="8">Uncharacterized protein</fullName>
    </submittedName>
</protein>
<keyword evidence="7" id="KW-0732">Signal</keyword>
<dbReference type="HOGENOM" id="CLU_083271_0_0_9"/>
<organism evidence="8 9">
    <name type="scientific">Hungatella hathewayi WAL-18680</name>
    <dbReference type="NCBI Taxonomy" id="742737"/>
    <lineage>
        <taxon>Bacteria</taxon>
        <taxon>Bacillati</taxon>
        <taxon>Bacillota</taxon>
        <taxon>Clostridia</taxon>
        <taxon>Lachnospirales</taxon>
        <taxon>Lachnospiraceae</taxon>
        <taxon>Hungatella</taxon>
    </lineage>
</organism>
<evidence type="ECO:0000256" key="7">
    <source>
        <dbReference type="SAM" id="SignalP"/>
    </source>
</evidence>
<dbReference type="EMBL" id="ADLN01000045">
    <property type="protein sequence ID" value="EHI59803.1"/>
    <property type="molecule type" value="Genomic_DNA"/>
</dbReference>
<evidence type="ECO:0000256" key="3">
    <source>
        <dbReference type="ARBA" id="ARBA00022692"/>
    </source>
</evidence>
<feature type="chain" id="PRO_5039492035" evidence="7">
    <location>
        <begin position="24"/>
        <end position="253"/>
    </location>
</feature>
<dbReference type="GO" id="GO:0036376">
    <property type="term" value="P:sodium ion export across plasma membrane"/>
    <property type="evidence" value="ECO:0007669"/>
    <property type="project" value="InterPro"/>
</dbReference>
<evidence type="ECO:0000256" key="6">
    <source>
        <dbReference type="SAM" id="Phobius"/>
    </source>
</evidence>
<dbReference type="GO" id="GO:0005886">
    <property type="term" value="C:plasma membrane"/>
    <property type="evidence" value="ECO:0007669"/>
    <property type="project" value="UniProtKB-SubCell"/>
</dbReference>
<name>G5IFD2_9FIRM</name>
<proteinExistence type="predicted"/>
<keyword evidence="3 6" id="KW-0812">Transmembrane</keyword>
<dbReference type="GO" id="GO:0015081">
    <property type="term" value="F:sodium ion transmembrane transporter activity"/>
    <property type="evidence" value="ECO:0007669"/>
    <property type="project" value="InterPro"/>
</dbReference>
<reference evidence="8 9" key="1">
    <citation type="submission" date="2011-08" db="EMBL/GenBank/DDBJ databases">
        <title>The Genome Sequence of Clostridium hathewayi WAL-18680.</title>
        <authorList>
            <consortium name="The Broad Institute Genome Sequencing Platform"/>
            <person name="Earl A."/>
            <person name="Ward D."/>
            <person name="Feldgarden M."/>
            <person name="Gevers D."/>
            <person name="Finegold S.M."/>
            <person name="Summanen P.H."/>
            <person name="Molitoris D.R."/>
            <person name="Song M."/>
            <person name="Daigneault M."/>
            <person name="Allen-Vercoe E."/>
            <person name="Young S.K."/>
            <person name="Zeng Q."/>
            <person name="Gargeya S."/>
            <person name="Fitzgerald M."/>
            <person name="Haas B."/>
            <person name="Abouelleil A."/>
            <person name="Alvarado L."/>
            <person name="Arachchi H.M."/>
            <person name="Berlin A."/>
            <person name="Brown A."/>
            <person name="Chapman S.B."/>
            <person name="Chen Z."/>
            <person name="Dunbar C."/>
            <person name="Freedman E."/>
            <person name="Gearin G."/>
            <person name="Gellesch M."/>
            <person name="Goldberg J."/>
            <person name="Griggs A."/>
            <person name="Gujja S."/>
            <person name="Heiman D."/>
            <person name="Howarth C."/>
            <person name="Larson L."/>
            <person name="Lui A."/>
            <person name="MacDonald P.J.P."/>
            <person name="Montmayeur A."/>
            <person name="Murphy C."/>
            <person name="Neiman D."/>
            <person name="Pearson M."/>
            <person name="Priest M."/>
            <person name="Roberts A."/>
            <person name="Saif S."/>
            <person name="Shea T."/>
            <person name="Shenoy N."/>
            <person name="Sisk P."/>
            <person name="Stolte C."/>
            <person name="Sykes S."/>
            <person name="Wortman J."/>
            <person name="Nusbaum C."/>
            <person name="Birren B."/>
        </authorList>
    </citation>
    <scope>NUCLEOTIDE SEQUENCE [LARGE SCALE GENOMIC DNA]</scope>
    <source>
        <strain evidence="8 9">WAL-18680</strain>
    </source>
</reference>